<evidence type="ECO:0000313" key="1">
    <source>
        <dbReference type="EMBL" id="RGU52871.1"/>
    </source>
</evidence>
<accession>A0A412TJ13</accession>
<gene>
    <name evidence="1" type="ORF">DWW57_19305</name>
</gene>
<dbReference type="Proteomes" id="UP000284243">
    <property type="component" value="Unassembled WGS sequence"/>
</dbReference>
<dbReference type="RefSeq" id="WP_118132329.1">
    <property type="nucleotide sequence ID" value="NZ_QRYC01000055.1"/>
</dbReference>
<dbReference type="GeneID" id="98672039"/>
<comment type="caution">
    <text evidence="1">The sequence shown here is derived from an EMBL/GenBank/DDBJ whole genome shotgun (WGS) entry which is preliminary data.</text>
</comment>
<proteinExistence type="predicted"/>
<sequence>MRKFEKGQKVFWNDPAGETSGEYKVYDAFEEKYADLTDEDLEVLEEFDDRIILIGDGVSEAEVYAAELEIL</sequence>
<protein>
    <submittedName>
        <fullName evidence="1">Uncharacterized protein</fullName>
    </submittedName>
</protein>
<reference evidence="1 2" key="1">
    <citation type="submission" date="2018-08" db="EMBL/GenBank/DDBJ databases">
        <title>A genome reference for cultivated species of the human gut microbiota.</title>
        <authorList>
            <person name="Zou Y."/>
            <person name="Xue W."/>
            <person name="Luo G."/>
        </authorList>
    </citation>
    <scope>NUCLEOTIDE SEQUENCE [LARGE SCALE GENOMIC DNA]</scope>
    <source>
        <strain evidence="1 2">AF16-14</strain>
    </source>
</reference>
<organism evidence="1 2">
    <name type="scientific">Odoribacter splanchnicus</name>
    <dbReference type="NCBI Taxonomy" id="28118"/>
    <lineage>
        <taxon>Bacteria</taxon>
        <taxon>Pseudomonadati</taxon>
        <taxon>Bacteroidota</taxon>
        <taxon>Bacteroidia</taxon>
        <taxon>Bacteroidales</taxon>
        <taxon>Odoribacteraceae</taxon>
        <taxon>Odoribacter</taxon>
    </lineage>
</organism>
<dbReference type="EMBL" id="QRYC01000055">
    <property type="protein sequence ID" value="RGU52871.1"/>
    <property type="molecule type" value="Genomic_DNA"/>
</dbReference>
<name>A0A412TJ13_9BACT</name>
<evidence type="ECO:0000313" key="2">
    <source>
        <dbReference type="Proteomes" id="UP000284243"/>
    </source>
</evidence>
<dbReference type="AlphaFoldDB" id="A0A412TJ13"/>